<evidence type="ECO:0000256" key="8">
    <source>
        <dbReference type="SAM" id="Phobius"/>
    </source>
</evidence>
<dbReference type="GO" id="GO:0005886">
    <property type="term" value="C:plasma membrane"/>
    <property type="evidence" value="ECO:0007669"/>
    <property type="project" value="UniProtKB-SubCell"/>
</dbReference>
<keyword evidence="2" id="KW-1003">Cell membrane</keyword>
<feature type="transmembrane region" description="Helical" evidence="8">
    <location>
        <begin position="537"/>
        <end position="560"/>
    </location>
</feature>
<keyword evidence="11" id="KW-1185">Reference proteome</keyword>
<keyword evidence="3 8" id="KW-0812">Transmembrane</keyword>
<dbReference type="Pfam" id="PF02687">
    <property type="entry name" value="FtsX"/>
    <property type="match status" value="1"/>
</dbReference>
<dbReference type="Proteomes" id="UP000481109">
    <property type="component" value="Unassembled WGS sequence"/>
</dbReference>
<dbReference type="AlphaFoldDB" id="A0A6G4XT25"/>
<protein>
    <submittedName>
        <fullName evidence="10">ABC transporter permease</fullName>
    </submittedName>
</protein>
<evidence type="ECO:0000256" key="4">
    <source>
        <dbReference type="ARBA" id="ARBA00022989"/>
    </source>
</evidence>
<gene>
    <name evidence="10" type="ORF">G6045_32600</name>
</gene>
<comment type="subcellular location">
    <subcellularLocation>
        <location evidence="1">Cell membrane</location>
        <topology evidence="1">Multi-pass membrane protein</topology>
    </subcellularLocation>
</comment>
<feature type="transmembrane region" description="Helical" evidence="8">
    <location>
        <begin position="376"/>
        <end position="397"/>
    </location>
</feature>
<dbReference type="EMBL" id="JAAKZW010000211">
    <property type="protein sequence ID" value="NGO80362.1"/>
    <property type="molecule type" value="Genomic_DNA"/>
</dbReference>
<feature type="transmembrane region" description="Helical" evidence="8">
    <location>
        <begin position="763"/>
        <end position="784"/>
    </location>
</feature>
<evidence type="ECO:0000313" key="10">
    <source>
        <dbReference type="EMBL" id="NGO80362.1"/>
    </source>
</evidence>
<comment type="similarity">
    <text evidence="6">Belongs to the ABC-4 integral membrane protein family.</text>
</comment>
<organism evidence="10 11">
    <name type="scientific">Streptomyces mesophilus</name>
    <dbReference type="NCBI Taxonomy" id="1775132"/>
    <lineage>
        <taxon>Bacteria</taxon>
        <taxon>Bacillati</taxon>
        <taxon>Actinomycetota</taxon>
        <taxon>Actinomycetes</taxon>
        <taxon>Kitasatosporales</taxon>
        <taxon>Streptomycetaceae</taxon>
        <taxon>Streptomyces</taxon>
    </lineage>
</organism>
<feature type="transmembrane region" description="Helical" evidence="8">
    <location>
        <begin position="409"/>
        <end position="433"/>
    </location>
</feature>
<dbReference type="InterPro" id="IPR003838">
    <property type="entry name" value="ABC3_permease_C"/>
</dbReference>
<evidence type="ECO:0000313" key="11">
    <source>
        <dbReference type="Proteomes" id="UP000481109"/>
    </source>
</evidence>
<evidence type="ECO:0000256" key="3">
    <source>
        <dbReference type="ARBA" id="ARBA00022692"/>
    </source>
</evidence>
<feature type="transmembrane region" description="Helical" evidence="8">
    <location>
        <begin position="483"/>
        <end position="502"/>
    </location>
</feature>
<accession>A0A6G4XT25</accession>
<dbReference type="PANTHER" id="PTHR30572:SF4">
    <property type="entry name" value="ABC TRANSPORTER PERMEASE YTRF"/>
    <property type="match status" value="1"/>
</dbReference>
<dbReference type="InterPro" id="IPR050250">
    <property type="entry name" value="Macrolide_Exporter_MacB"/>
</dbReference>
<sequence length="904" mass="93949">MRAKAVAPWVRTRLKAAPIPSAALALLVLVTAFLAAVFPRAVDTYETQGLRTQLVEAGVDRNGIEVDVAVGSDYESAYPQQVDPEVIRQALPGILEELKHPLTPDRSEVSYGAQTNRPKKALDPWLPRPEGKPAEFVISTQAGVDRHARVVEGRLPQGKGGTSTSGQAEAAVTVATAKALKIKLGSVIHFPAEGREPVGVKITGFVEPRNPQGSYWSFDPTLRTPAIALSPPAPTPAKYWLAGLLLAPESSAFLVALDPKPHLYWRIPLVLDSLESGDLPGIEEGVASLENGPALSRLSYVTGSSALSVSTELDSLLAQFIAAREAITPVVSVAVYGIGAVALVVLLMTGALTAARRTGEITLLRARGGSVRGITGRICAETAVVAVPAAALGWWLATLVRPEGRLVPSVVGASLVALIAVTALPVRAVVGHLRLRAHGGREDLVAARPSPRRTIAELTALVLAVGAVVALRRRGSEDADGLVSAAPVMVALIAALLLVRLYPLPIRIAGRPLMRRRGAIGFLSLARAGRTSAAQALPLLALLVALTTAAFGGSVIAGIADARDEAALQAVGADVRVNAQPNKSLPKELAGRLRALDGIREVSPVYVDANMRMPDGGKEITLIAVDPESYARLSARTGLGAFSPGELKGPGSGALPALATPKVAERLGRGENALRTPAGDFTAKVTGVRETTPASFGADFLLVDAGRLPDADDSALFATGSGYDPAKLRKAVATAGDSIAFEQRTEERAAMADSPLQSGAETVYGFAVAAGAGYAVLAVLLSLLQSAPERTALVARLRTMGLGKGQARRLLVLEALPQALLAAVGGALVAVAAMELLAPGLELGQIALAAQADVFGDVQLRMDPWSLLVPAGGVVLLAVSVALVQAWWTARQTSLTELRAGDSR</sequence>
<feature type="transmembrane region" description="Helical" evidence="8">
    <location>
        <begin position="333"/>
        <end position="355"/>
    </location>
</feature>
<proteinExistence type="inferred from homology"/>
<feature type="transmembrane region" description="Helical" evidence="8">
    <location>
        <begin position="454"/>
        <end position="471"/>
    </location>
</feature>
<keyword evidence="4 8" id="KW-1133">Transmembrane helix</keyword>
<evidence type="ECO:0000256" key="2">
    <source>
        <dbReference type="ARBA" id="ARBA00022475"/>
    </source>
</evidence>
<name>A0A6G4XT25_9ACTN</name>
<feature type="region of interest" description="Disordered" evidence="7">
    <location>
        <begin position="105"/>
        <end position="126"/>
    </location>
</feature>
<evidence type="ECO:0000259" key="9">
    <source>
        <dbReference type="Pfam" id="PF02687"/>
    </source>
</evidence>
<dbReference type="PANTHER" id="PTHR30572">
    <property type="entry name" value="MEMBRANE COMPONENT OF TRANSPORTER-RELATED"/>
    <property type="match status" value="1"/>
</dbReference>
<evidence type="ECO:0000256" key="5">
    <source>
        <dbReference type="ARBA" id="ARBA00023136"/>
    </source>
</evidence>
<dbReference type="RefSeq" id="WP_165335784.1">
    <property type="nucleotide sequence ID" value="NZ_JAAKZW010000211.1"/>
</dbReference>
<evidence type="ECO:0000256" key="6">
    <source>
        <dbReference type="ARBA" id="ARBA00038076"/>
    </source>
</evidence>
<dbReference type="GO" id="GO:0022857">
    <property type="term" value="F:transmembrane transporter activity"/>
    <property type="evidence" value="ECO:0007669"/>
    <property type="project" value="TreeGrafter"/>
</dbReference>
<keyword evidence="5 8" id="KW-0472">Membrane</keyword>
<feature type="transmembrane region" description="Helical" evidence="8">
    <location>
        <begin position="867"/>
        <end position="890"/>
    </location>
</feature>
<feature type="transmembrane region" description="Helical" evidence="8">
    <location>
        <begin position="810"/>
        <end position="834"/>
    </location>
</feature>
<feature type="domain" description="ABC3 transporter permease C-terminal" evidence="9">
    <location>
        <begin position="771"/>
        <end position="887"/>
    </location>
</feature>
<reference evidence="10 11" key="1">
    <citation type="submission" date="2020-02" db="EMBL/GenBank/DDBJ databases">
        <title>Whole-genome analyses of novel actinobacteria.</title>
        <authorList>
            <person name="Sahin N."/>
            <person name="Tokatli A."/>
        </authorList>
    </citation>
    <scope>NUCLEOTIDE SEQUENCE [LARGE SCALE GENOMIC DNA]</scope>
    <source>
        <strain evidence="10 11">YC504</strain>
    </source>
</reference>
<evidence type="ECO:0000256" key="7">
    <source>
        <dbReference type="SAM" id="MobiDB-lite"/>
    </source>
</evidence>
<evidence type="ECO:0000256" key="1">
    <source>
        <dbReference type="ARBA" id="ARBA00004651"/>
    </source>
</evidence>
<comment type="caution">
    <text evidence="10">The sequence shown here is derived from an EMBL/GenBank/DDBJ whole genome shotgun (WGS) entry which is preliminary data.</text>
</comment>